<dbReference type="InterPro" id="IPR027417">
    <property type="entry name" value="P-loop_NTPase"/>
</dbReference>
<protein>
    <submittedName>
        <fullName evidence="1">9251_t:CDS:1</fullName>
    </submittedName>
</protein>
<evidence type="ECO:0000313" key="2">
    <source>
        <dbReference type="Proteomes" id="UP000789375"/>
    </source>
</evidence>
<dbReference type="Proteomes" id="UP000789375">
    <property type="component" value="Unassembled WGS sequence"/>
</dbReference>
<evidence type="ECO:0000313" key="1">
    <source>
        <dbReference type="EMBL" id="CAG8721766.1"/>
    </source>
</evidence>
<feature type="non-terminal residue" evidence="1">
    <location>
        <position position="1"/>
    </location>
</feature>
<proteinExistence type="predicted"/>
<organism evidence="1 2">
    <name type="scientific">Funneliformis mosseae</name>
    <name type="common">Endomycorrhizal fungus</name>
    <name type="synonym">Glomus mosseae</name>
    <dbReference type="NCBI Taxonomy" id="27381"/>
    <lineage>
        <taxon>Eukaryota</taxon>
        <taxon>Fungi</taxon>
        <taxon>Fungi incertae sedis</taxon>
        <taxon>Mucoromycota</taxon>
        <taxon>Glomeromycotina</taxon>
        <taxon>Glomeromycetes</taxon>
        <taxon>Glomerales</taxon>
        <taxon>Glomeraceae</taxon>
        <taxon>Funneliformis</taxon>
    </lineage>
</organism>
<comment type="caution">
    <text evidence="1">The sequence shown here is derived from an EMBL/GenBank/DDBJ whole genome shotgun (WGS) entry which is preliminary data.</text>
</comment>
<gene>
    <name evidence="1" type="ORF">FMOSSE_LOCUS15033</name>
</gene>
<sequence length="529" mass="61519">KITLFARTAIDLDLNKEVIILPPLPGTESETHIYKHRCYDYFKKIILESKKHKRFCITGNPGTGKTFFGRYIMSVLLKEGSELLVDDASYPHLYLITRDEMNDFDVEWVQNVDYGRVAGRDNVWCIIDGKPPRVNHDFDTGKLIMVSSPKDLNIKNFCKPVNITIKVYMQIWSEDELEECRSLIYPEFSKDNLHESYQLCGGIPRMIFKYTLDEIDDMITASVDNIDTRLFRYISTVSEGDVYSHNLVHIHTNEKQINVIINERTFFKLPYTSCELKFASTIVGNKVFARLKEFYKEETYKFVFASASVSLLGSVRGYMFEIIAHNELSAGKTFLTRSLEKHKKSSRGKELELKLPRLTTKNCYTVDDIEDGKYCKPVAKNFETIDAIYIGKDYDFTFQMTVGRTHDIKQHGYELLHERLGGESADHTIRHYFVVPKDTFKNFQKQPFTVKKEERGQPKNVVNVKQWITKRIEQYVLLLDVAMEICELGGNIKKFTVQGFYERNIKNKDILNNIGLWFDSKLNIDNNVE</sequence>
<dbReference type="PANTHER" id="PTHR33129:SF1">
    <property type="entry name" value="ATP-BINDING PROTEIN"/>
    <property type="match status" value="1"/>
</dbReference>
<accession>A0A9N9I5R7</accession>
<dbReference type="SUPFAM" id="SSF52540">
    <property type="entry name" value="P-loop containing nucleoside triphosphate hydrolases"/>
    <property type="match status" value="2"/>
</dbReference>
<keyword evidence="2" id="KW-1185">Reference proteome</keyword>
<reference evidence="1" key="1">
    <citation type="submission" date="2021-06" db="EMBL/GenBank/DDBJ databases">
        <authorList>
            <person name="Kallberg Y."/>
            <person name="Tangrot J."/>
            <person name="Rosling A."/>
        </authorList>
    </citation>
    <scope>NUCLEOTIDE SEQUENCE</scope>
    <source>
        <strain evidence="1">87-6 pot B 2015</strain>
    </source>
</reference>
<name>A0A9N9I5R7_FUNMO</name>
<dbReference type="AlphaFoldDB" id="A0A9N9I5R7"/>
<dbReference type="EMBL" id="CAJVPP010013738">
    <property type="protein sequence ID" value="CAG8721766.1"/>
    <property type="molecule type" value="Genomic_DNA"/>
</dbReference>
<dbReference type="PANTHER" id="PTHR33129">
    <property type="entry name" value="PROTEIN KINASE DOMAIN-CONTAINING PROTEIN-RELATED"/>
    <property type="match status" value="1"/>
</dbReference>
<dbReference type="InterPro" id="IPR052980">
    <property type="entry name" value="Crinkler_effector"/>
</dbReference>